<dbReference type="CDD" id="cd07438">
    <property type="entry name" value="PHP_HisPPase_AMP"/>
    <property type="match status" value="1"/>
</dbReference>
<dbReference type="EMBL" id="SHKX01000012">
    <property type="protein sequence ID" value="RZU44888.1"/>
    <property type="molecule type" value="Genomic_DNA"/>
</dbReference>
<dbReference type="Gene3D" id="3.20.20.140">
    <property type="entry name" value="Metal-dependent hydrolases"/>
    <property type="match status" value="1"/>
</dbReference>
<dbReference type="Pfam" id="PF02811">
    <property type="entry name" value="PHP"/>
    <property type="match status" value="1"/>
</dbReference>
<gene>
    <name evidence="2" type="ORF">EV700_1689</name>
</gene>
<reference evidence="2 3" key="1">
    <citation type="submission" date="2019-02" db="EMBL/GenBank/DDBJ databases">
        <title>Genomic Encyclopedia of Type Strains, Phase IV (KMG-IV): sequencing the most valuable type-strain genomes for metagenomic binning, comparative biology and taxonomic classification.</title>
        <authorList>
            <person name="Goeker M."/>
        </authorList>
    </citation>
    <scope>NUCLEOTIDE SEQUENCE [LARGE SCALE GENOMIC DNA]</scope>
    <source>
        <strain evidence="2 3">DSM 105135</strain>
    </source>
</reference>
<dbReference type="SMART" id="SM00481">
    <property type="entry name" value="POLIIIAc"/>
    <property type="match status" value="1"/>
</dbReference>
<organism evidence="2 3">
    <name type="scientific">Fluviicoccus keumensis</name>
    <dbReference type="NCBI Taxonomy" id="1435465"/>
    <lineage>
        <taxon>Bacteria</taxon>
        <taxon>Pseudomonadati</taxon>
        <taxon>Pseudomonadota</taxon>
        <taxon>Gammaproteobacteria</taxon>
        <taxon>Moraxellales</taxon>
        <taxon>Moraxellaceae</taxon>
        <taxon>Fluviicoccus</taxon>
    </lineage>
</organism>
<dbReference type="Proteomes" id="UP000292423">
    <property type="component" value="Unassembled WGS sequence"/>
</dbReference>
<comment type="caution">
    <text evidence="2">The sequence shown here is derived from an EMBL/GenBank/DDBJ whole genome shotgun (WGS) entry which is preliminary data.</text>
</comment>
<evidence type="ECO:0000313" key="3">
    <source>
        <dbReference type="Proteomes" id="UP000292423"/>
    </source>
</evidence>
<accession>A0A4Q7Z3T3</accession>
<name>A0A4Q7Z3T3_9GAMM</name>
<dbReference type="GO" id="GO:0035312">
    <property type="term" value="F:5'-3' DNA exonuclease activity"/>
    <property type="evidence" value="ECO:0007669"/>
    <property type="project" value="TreeGrafter"/>
</dbReference>
<dbReference type="InterPro" id="IPR004013">
    <property type="entry name" value="PHP_dom"/>
</dbReference>
<dbReference type="PANTHER" id="PTHR42924">
    <property type="entry name" value="EXONUCLEASE"/>
    <property type="match status" value="1"/>
</dbReference>
<protein>
    <recommendedName>
        <fullName evidence="1">Polymerase/histidinol phosphatase N-terminal domain-containing protein</fullName>
    </recommendedName>
</protein>
<dbReference type="PANTHER" id="PTHR42924:SF3">
    <property type="entry name" value="POLYMERASE_HISTIDINOL PHOSPHATASE N-TERMINAL DOMAIN-CONTAINING PROTEIN"/>
    <property type="match status" value="1"/>
</dbReference>
<feature type="domain" description="Polymerase/histidinol phosphatase N-terminal" evidence="1">
    <location>
        <begin position="4"/>
        <end position="69"/>
    </location>
</feature>
<evidence type="ECO:0000313" key="2">
    <source>
        <dbReference type="EMBL" id="RZU44888.1"/>
    </source>
</evidence>
<dbReference type="GO" id="GO:0004534">
    <property type="term" value="F:5'-3' RNA exonuclease activity"/>
    <property type="evidence" value="ECO:0007669"/>
    <property type="project" value="TreeGrafter"/>
</dbReference>
<sequence>MPAIDLHSHSLYSDGSLSPSDLFGLAAQRGVEMLALTDHDSIAGLEEARLASEAAGIRLIEGVEISVMWGKTLLHVLGLNIDARQVLLQDRLRLQAEARGLRARLIADRLAALGQGDCWEYVLADADGDADRVGRTHFARYLLDTGRVRNLQQAFNKFLAEGKPAAVPIPWISLPEAIQWITEAGGVPVLAHPSRYGLSQTRLRALLQEFRALGGVGMEVSSGAERPNVVQQLAALAQRFELRASQGSDYHGAHMPWLKLGVFPELPKACVPVWELF</sequence>
<keyword evidence="3" id="KW-1185">Reference proteome</keyword>
<dbReference type="SUPFAM" id="SSF89550">
    <property type="entry name" value="PHP domain-like"/>
    <property type="match status" value="1"/>
</dbReference>
<dbReference type="AlphaFoldDB" id="A0A4Q7Z3T3"/>
<dbReference type="InterPro" id="IPR016195">
    <property type="entry name" value="Pol/histidinol_Pase-like"/>
</dbReference>
<dbReference type="Gene3D" id="1.10.150.650">
    <property type="match status" value="1"/>
</dbReference>
<dbReference type="InterPro" id="IPR003141">
    <property type="entry name" value="Pol/His_phosphatase_N"/>
</dbReference>
<dbReference type="InterPro" id="IPR052018">
    <property type="entry name" value="PHP_domain"/>
</dbReference>
<dbReference type="RefSeq" id="WP_165391393.1">
    <property type="nucleotide sequence ID" value="NZ_SHKX01000012.1"/>
</dbReference>
<proteinExistence type="predicted"/>
<evidence type="ECO:0000259" key="1">
    <source>
        <dbReference type="SMART" id="SM00481"/>
    </source>
</evidence>